<dbReference type="SUPFAM" id="SSF51735">
    <property type="entry name" value="NAD(P)-binding Rossmann-fold domains"/>
    <property type="match status" value="1"/>
</dbReference>
<evidence type="ECO:0000313" key="4">
    <source>
        <dbReference type="Proteomes" id="UP000740727"/>
    </source>
</evidence>
<dbReference type="InterPro" id="IPR036291">
    <property type="entry name" value="NAD(P)-bd_dom_sf"/>
</dbReference>
<dbReference type="EMBL" id="RFXN01000021">
    <property type="protein sequence ID" value="NBR93742.1"/>
    <property type="molecule type" value="Genomic_DNA"/>
</dbReference>
<dbReference type="Pfam" id="PF00106">
    <property type="entry name" value="adh_short"/>
    <property type="match status" value="1"/>
</dbReference>
<evidence type="ECO:0000256" key="1">
    <source>
        <dbReference type="ARBA" id="ARBA00006484"/>
    </source>
</evidence>
<sequence>MTTLPTIPKHWNKPDSLNGKHVLITGASSGLGLEVARAAITAGADVTLAVRNLEKTALLLPQLKVGAQGKVDTLKLDLTDLKNITEAANSVTAPIDVLVLNAGVMATPLRHTVDGFELQMGTNHLGHFAFAGKVFKALTTGARVVTVSSMAHRMGSFKSELIIDQCYGRGEYAPWSAYGRSKLANLLFTLQLHRLSQLGQLPERKVVIATAAHPGWSATNLQAVGAQMKNQPVMERGANVVNKVFAQSAKQGALPILCAATFPGIPGGSYLGPDGLLEMRGYPKFTRASSAAYDQNLAAKLWEISCELTGVDWR</sequence>
<evidence type="ECO:0000256" key="2">
    <source>
        <dbReference type="ARBA" id="ARBA00023002"/>
    </source>
</evidence>
<dbReference type="PANTHER" id="PTHR24320:SF148">
    <property type="entry name" value="NAD(P)-BINDING ROSSMANN-FOLD SUPERFAMILY PROTEIN"/>
    <property type="match status" value="1"/>
</dbReference>
<dbReference type="PANTHER" id="PTHR24320">
    <property type="entry name" value="RETINOL DEHYDROGENASE"/>
    <property type="match status" value="1"/>
</dbReference>
<dbReference type="Proteomes" id="UP000740727">
    <property type="component" value="Unassembled WGS sequence"/>
</dbReference>
<proteinExistence type="inferred from homology"/>
<protein>
    <submittedName>
        <fullName evidence="3">SDR family NAD(P)-dependent oxidoreductase</fullName>
    </submittedName>
</protein>
<gene>
    <name evidence="3" type="ORF">EBT44_02700</name>
</gene>
<dbReference type="Gene3D" id="3.40.50.720">
    <property type="entry name" value="NAD(P)-binding Rossmann-like Domain"/>
    <property type="match status" value="1"/>
</dbReference>
<dbReference type="PRINTS" id="PR00081">
    <property type="entry name" value="GDHRDH"/>
</dbReference>
<comment type="caution">
    <text evidence="3">The sequence shown here is derived from an EMBL/GenBank/DDBJ whole genome shotgun (WGS) entry which is preliminary data.</text>
</comment>
<keyword evidence="2" id="KW-0560">Oxidoreductase</keyword>
<reference evidence="3" key="1">
    <citation type="submission" date="2018-10" db="EMBL/GenBank/DDBJ databases">
        <title>Iterative Subtractive Binning of Freshwater Chronoseries Metagenomes Recovers Nearly Complete Genomes from over Four Hundred Novel Species.</title>
        <authorList>
            <person name="Rodriguez-R L.M."/>
            <person name="Tsementzi D."/>
            <person name="Luo C."/>
            <person name="Konstantinidis K.T."/>
        </authorList>
    </citation>
    <scope>NUCLEOTIDE SEQUENCE</scope>
    <source>
        <strain evidence="3">WB5_2A_028</strain>
    </source>
</reference>
<dbReference type="NCBIfam" id="NF004846">
    <property type="entry name" value="PRK06197.1"/>
    <property type="match status" value="1"/>
</dbReference>
<comment type="similarity">
    <text evidence="1">Belongs to the short-chain dehydrogenases/reductases (SDR) family.</text>
</comment>
<evidence type="ECO:0000313" key="3">
    <source>
        <dbReference type="EMBL" id="NBR93742.1"/>
    </source>
</evidence>
<dbReference type="AlphaFoldDB" id="A0A965GDN4"/>
<name>A0A965GDN4_9PROT</name>
<dbReference type="InterPro" id="IPR002347">
    <property type="entry name" value="SDR_fam"/>
</dbReference>
<dbReference type="GO" id="GO:0016491">
    <property type="term" value="F:oxidoreductase activity"/>
    <property type="evidence" value="ECO:0007669"/>
    <property type="project" value="UniProtKB-KW"/>
</dbReference>
<accession>A0A965GDN4</accession>
<organism evidence="3 4">
    <name type="scientific">Candidatus Fonsibacter lacus</name>
    <dbReference type="NCBI Taxonomy" id="2576439"/>
    <lineage>
        <taxon>Bacteria</taxon>
        <taxon>Pseudomonadati</taxon>
        <taxon>Pseudomonadota</taxon>
        <taxon>Alphaproteobacteria</taxon>
        <taxon>Candidatus Pelagibacterales</taxon>
        <taxon>Candidatus Pelagibacterales incertae sedis</taxon>
        <taxon>Candidatus Fonsibacter</taxon>
    </lineage>
</organism>